<accession>A0A150PTP9</accession>
<evidence type="ECO:0000313" key="2">
    <source>
        <dbReference type="EMBL" id="KYG02572.1"/>
    </source>
</evidence>
<dbReference type="AlphaFoldDB" id="A0A150PTP9"/>
<dbReference type="EMBL" id="JEME01003035">
    <property type="protein sequence ID" value="KYG02572.1"/>
    <property type="molecule type" value="Genomic_DNA"/>
</dbReference>
<dbReference type="Proteomes" id="UP000075604">
    <property type="component" value="Unassembled WGS sequence"/>
</dbReference>
<evidence type="ECO:0000313" key="3">
    <source>
        <dbReference type="Proteomes" id="UP000075502"/>
    </source>
</evidence>
<reference evidence="3 4" key="1">
    <citation type="submission" date="2014-02" db="EMBL/GenBank/DDBJ databases">
        <title>The small core and large imbalanced accessory genome model reveals a collaborative survival strategy of Sorangium cellulosum strains in nature.</title>
        <authorList>
            <person name="Han K."/>
            <person name="Peng R."/>
            <person name="Blom J."/>
            <person name="Li Y.-Z."/>
        </authorList>
    </citation>
    <scope>NUCLEOTIDE SEQUENCE [LARGE SCALE GENOMIC DNA]</scope>
    <source>
        <strain evidence="2 3">So0007-03</strain>
        <strain evidence="1 4">So0157-18</strain>
    </source>
</reference>
<proteinExistence type="predicted"/>
<protein>
    <submittedName>
        <fullName evidence="1">Uncharacterized protein</fullName>
    </submittedName>
</protein>
<evidence type="ECO:0000313" key="1">
    <source>
        <dbReference type="EMBL" id="KYF59131.1"/>
    </source>
</evidence>
<evidence type="ECO:0000313" key="4">
    <source>
        <dbReference type="Proteomes" id="UP000075604"/>
    </source>
</evidence>
<comment type="caution">
    <text evidence="1">The sequence shown here is derived from an EMBL/GenBank/DDBJ whole genome shotgun (WGS) entry which is preliminary data.</text>
</comment>
<dbReference type="EMBL" id="JELX01001400">
    <property type="protein sequence ID" value="KYF59131.1"/>
    <property type="molecule type" value="Genomic_DNA"/>
</dbReference>
<name>A0A150PTP9_SORCE</name>
<dbReference type="Proteomes" id="UP000075502">
    <property type="component" value="Unassembled WGS sequence"/>
</dbReference>
<sequence>MSFRVVWNFPALATFYSLPMHSAFMIDRAVVRFAETGEGELAWEAPHYLLSAGFHDAVLAIDREARTITVLRIYRVR</sequence>
<gene>
    <name evidence="1" type="ORF">BE04_39145</name>
    <name evidence="2" type="ORF">BE21_54795</name>
</gene>
<organism evidence="1 4">
    <name type="scientific">Sorangium cellulosum</name>
    <name type="common">Polyangium cellulosum</name>
    <dbReference type="NCBI Taxonomy" id="56"/>
    <lineage>
        <taxon>Bacteria</taxon>
        <taxon>Pseudomonadati</taxon>
        <taxon>Myxococcota</taxon>
        <taxon>Polyangia</taxon>
        <taxon>Polyangiales</taxon>
        <taxon>Polyangiaceae</taxon>
        <taxon>Sorangium</taxon>
    </lineage>
</organism>